<dbReference type="SUPFAM" id="SSF55174">
    <property type="entry name" value="Alpha-L RNA-binding motif"/>
    <property type="match status" value="1"/>
</dbReference>
<comment type="similarity">
    <text evidence="1 6">Belongs to the universal ribosomal protein uS4 family.</text>
</comment>
<evidence type="ECO:0000256" key="3">
    <source>
        <dbReference type="ARBA" id="ARBA00022884"/>
    </source>
</evidence>
<evidence type="ECO:0000259" key="7">
    <source>
        <dbReference type="SMART" id="SM00363"/>
    </source>
</evidence>
<proteinExistence type="inferred from homology"/>
<dbReference type="InterPro" id="IPR018079">
    <property type="entry name" value="Ribosomal_uS4_CS"/>
</dbReference>
<dbReference type="InterPro" id="IPR022801">
    <property type="entry name" value="Ribosomal_uS4"/>
</dbReference>
<reference evidence="9" key="2">
    <citation type="submission" date="2017-05" db="EMBL/GenBank/DDBJ databases">
        <authorList>
            <person name="Munson-Mcgee J.H."/>
        </authorList>
    </citation>
    <scope>NUCLEOTIDE SEQUENCE</scope>
    <source>
        <strain evidence="9">SCGC AB-777_F03</strain>
    </source>
</reference>
<evidence type="ECO:0000256" key="6">
    <source>
        <dbReference type="HAMAP-Rule" id="MF_01306"/>
    </source>
</evidence>
<dbReference type="GO" id="GO:0019843">
    <property type="term" value="F:rRNA binding"/>
    <property type="evidence" value="ECO:0007669"/>
    <property type="project" value="UniProtKB-UniRule"/>
</dbReference>
<dbReference type="RefSeq" id="WP_228615011.1">
    <property type="nucleotide sequence ID" value="NZ_QEFP02000001.1"/>
</dbReference>
<dbReference type="PANTHER" id="PTHR11831:SF5">
    <property type="entry name" value="40S RIBOSOMAL PROTEIN S9"/>
    <property type="match status" value="1"/>
</dbReference>
<dbReference type="SMART" id="SM00363">
    <property type="entry name" value="S4"/>
    <property type="match status" value="1"/>
</dbReference>
<dbReference type="Gene3D" id="3.10.290.10">
    <property type="entry name" value="RNA-binding S4 domain"/>
    <property type="match status" value="1"/>
</dbReference>
<dbReference type="InterPro" id="IPR002942">
    <property type="entry name" value="S4_RNA-bd"/>
</dbReference>
<dbReference type="InterPro" id="IPR001912">
    <property type="entry name" value="Ribosomal_uS4_N"/>
</dbReference>
<keyword evidence="4 6" id="KW-0689">Ribosomal protein</keyword>
<comment type="subunit">
    <text evidence="6">Part of the 30S ribosomal subunit. Contacts protein S5. The interaction surface between S4 and S5 is involved in control of translational fidelity.</text>
</comment>
<dbReference type="EMBL" id="QEFP02000001">
    <property type="protein sequence ID" value="MCC5446793.1"/>
    <property type="molecule type" value="Genomic_DNA"/>
</dbReference>
<evidence type="ECO:0000256" key="1">
    <source>
        <dbReference type="ARBA" id="ARBA00007465"/>
    </source>
</evidence>
<comment type="function">
    <text evidence="6">One of the primary rRNA binding proteins, it binds directly to 16S rRNA where it nucleates assembly of the body of the 30S subunit.</text>
</comment>
<dbReference type="NCBIfam" id="NF003139">
    <property type="entry name" value="PRK04051.1"/>
    <property type="match status" value="1"/>
</dbReference>
<dbReference type="AlphaFoldDB" id="A0A2T9WKW3"/>
<accession>A0A2T9WKW3</accession>
<comment type="caution">
    <text evidence="10">The sequence shown here is derived from an EMBL/GenBank/DDBJ whole genome shotgun (WGS) entry which is preliminary data.</text>
</comment>
<evidence type="ECO:0000256" key="5">
    <source>
        <dbReference type="ARBA" id="ARBA00023274"/>
    </source>
</evidence>
<evidence type="ECO:0000313" key="9">
    <source>
        <dbReference type="EMBL" id="MCC5446793.1"/>
    </source>
</evidence>
<dbReference type="HAMAP" id="MF_01306_A">
    <property type="entry name" value="Ribosomal_uS4_A"/>
    <property type="match status" value="1"/>
</dbReference>
<sequence>MWRNRKTWEGPGHPWQKDRIEEERQLLKQYGLKNKREIWKASTIARRIRFYVRYLNAKKAAGVDVSKEEEKLKNRLVKLGLLNKNSDISEALNITVREILERRLQTIVFRKGLAKTIRQARQLIVHRHIVIGDKVISSPGYLVKVDEEDKIGYNPYSNIDKEKLLNQNINKEENKESSIQEVNQPSQ</sequence>
<comment type="function">
    <text evidence="6">With S5 and S12 plays an important role in translational accuracy.</text>
</comment>
<organism evidence="10">
    <name type="scientific">Nanobsidianus stetteri</name>
    <dbReference type="NCBI Taxonomy" id="1294122"/>
    <lineage>
        <taxon>Archaea</taxon>
        <taxon>Nanobdellota</taxon>
        <taxon>Candidatus Nanoarchaeia</taxon>
        <taxon>Nanoarchaeales</taxon>
        <taxon>Nanopusillaceae</taxon>
        <taxon>Candidatus Nanobsidianus</taxon>
    </lineage>
</organism>
<evidence type="ECO:0000256" key="4">
    <source>
        <dbReference type="ARBA" id="ARBA00022980"/>
    </source>
</evidence>
<dbReference type="GO" id="GO:0003735">
    <property type="term" value="F:structural constituent of ribosome"/>
    <property type="evidence" value="ECO:0007669"/>
    <property type="project" value="InterPro"/>
</dbReference>
<dbReference type="InterPro" id="IPR022802">
    <property type="entry name" value="Ribosomal_uS4_arc"/>
</dbReference>
<name>A0A2T9WKW3_NANST</name>
<keyword evidence="5 6" id="KW-0687">Ribonucleoprotein</keyword>
<dbReference type="PROSITE" id="PS50889">
    <property type="entry name" value="S4"/>
    <property type="match status" value="1"/>
</dbReference>
<dbReference type="SMART" id="SM01390">
    <property type="entry name" value="Ribosomal_S4"/>
    <property type="match status" value="1"/>
</dbReference>
<gene>
    <name evidence="6" type="primary">rps4</name>
    <name evidence="9" type="ORF">DDW03_000005</name>
    <name evidence="10" type="ORF">DDW03_02195</name>
</gene>
<protein>
    <recommendedName>
        <fullName evidence="6">Small ribosomal subunit protein uS4</fullName>
    </recommendedName>
</protein>
<dbReference type="InterPro" id="IPR005710">
    <property type="entry name" value="Ribosomal_uS4_euk/arc"/>
</dbReference>
<dbReference type="CDD" id="cd00165">
    <property type="entry name" value="S4"/>
    <property type="match status" value="1"/>
</dbReference>
<dbReference type="EMBL" id="QEFP01000010">
    <property type="protein sequence ID" value="PVU68465.1"/>
    <property type="molecule type" value="Genomic_DNA"/>
</dbReference>
<reference evidence="9" key="4">
    <citation type="submission" date="2021-11" db="EMBL/GenBank/DDBJ databases">
        <authorList>
            <person name="Munson-Mcgee J."/>
            <person name="Field E."/>
            <person name="Bateson M."/>
            <person name="Rooney C."/>
            <person name="Stepanauskas R."/>
            <person name="Young M."/>
        </authorList>
    </citation>
    <scope>NUCLEOTIDE SEQUENCE</scope>
    <source>
        <strain evidence="9">SCGC AB-777_F03</strain>
    </source>
</reference>
<dbReference type="NCBIfam" id="TIGR01018">
    <property type="entry name" value="uS4_arch"/>
    <property type="match status" value="1"/>
</dbReference>
<dbReference type="Proteomes" id="UP000245509">
    <property type="component" value="Unassembled WGS sequence"/>
</dbReference>
<keyword evidence="3 6" id="KW-0694">RNA-binding</keyword>
<dbReference type="PANTHER" id="PTHR11831">
    <property type="entry name" value="30S 40S RIBOSOMAL PROTEIN"/>
    <property type="match status" value="1"/>
</dbReference>
<dbReference type="PROSITE" id="PS00632">
    <property type="entry name" value="RIBOSOMAL_S4"/>
    <property type="match status" value="1"/>
</dbReference>
<keyword evidence="2 6" id="KW-0699">rRNA-binding</keyword>
<evidence type="ECO:0000313" key="10">
    <source>
        <dbReference type="EMBL" id="PVU68465.1"/>
    </source>
</evidence>
<dbReference type="InterPro" id="IPR036986">
    <property type="entry name" value="S4_RNA-bd_sf"/>
</dbReference>
<dbReference type="GO" id="GO:0006412">
    <property type="term" value="P:translation"/>
    <property type="evidence" value="ECO:0007669"/>
    <property type="project" value="UniProtKB-UniRule"/>
</dbReference>
<dbReference type="Pfam" id="PF01479">
    <property type="entry name" value="S4"/>
    <property type="match status" value="1"/>
</dbReference>
<evidence type="ECO:0000256" key="2">
    <source>
        <dbReference type="ARBA" id="ARBA00022730"/>
    </source>
</evidence>
<dbReference type="GO" id="GO:0042274">
    <property type="term" value="P:ribosomal small subunit biogenesis"/>
    <property type="evidence" value="ECO:0007669"/>
    <property type="project" value="TreeGrafter"/>
</dbReference>
<feature type="domain" description="RNA-binding S4" evidence="7">
    <location>
        <begin position="102"/>
        <end position="168"/>
    </location>
</feature>
<evidence type="ECO:0000259" key="8">
    <source>
        <dbReference type="SMART" id="SM01390"/>
    </source>
</evidence>
<reference evidence="10" key="3">
    <citation type="submission" date="2017-05" db="EMBL/GenBank/DDBJ databases">
        <authorList>
            <person name="Song R."/>
            <person name="Chenine A.L."/>
            <person name="Ruprecht R.M."/>
        </authorList>
    </citation>
    <scope>NUCLEOTIDE SEQUENCE</scope>
    <source>
        <strain evidence="10">SCGC AB-777_F03</strain>
    </source>
</reference>
<dbReference type="GO" id="GO:0015935">
    <property type="term" value="C:small ribosomal subunit"/>
    <property type="evidence" value="ECO:0007669"/>
    <property type="project" value="InterPro"/>
</dbReference>
<feature type="domain" description="Small ribosomal subunit protein uS4 N-terminal" evidence="8">
    <location>
        <begin position="3"/>
        <end position="101"/>
    </location>
</feature>
<reference evidence="10" key="1">
    <citation type="journal article" date="2015" name="Appl. Environ. Microbiol.">
        <title>Nanoarchaeota, Their Sulfolobales Host, and Nanoarchaeota Virus Distribution across Yellowstone National Park Hot Springs.</title>
        <authorList>
            <person name="Munson-McGee J.H."/>
            <person name="Field E.K."/>
            <person name="Bateson M."/>
            <person name="Rooney C."/>
            <person name="Stepanauskas R."/>
            <person name="Young M.J."/>
        </authorList>
    </citation>
    <scope>NUCLEOTIDE SEQUENCE [LARGE SCALE GENOMIC DNA]</scope>
    <source>
        <strain evidence="10">SCGC AB-777_F03</strain>
    </source>
</reference>